<organism evidence="2 3">
    <name type="scientific">Actinomadura chibensis</name>
    <dbReference type="NCBI Taxonomy" id="392828"/>
    <lineage>
        <taxon>Bacteria</taxon>
        <taxon>Bacillati</taxon>
        <taxon>Actinomycetota</taxon>
        <taxon>Actinomycetes</taxon>
        <taxon>Streptosporangiales</taxon>
        <taxon>Thermomonosporaceae</taxon>
        <taxon>Actinomadura</taxon>
    </lineage>
</organism>
<dbReference type="PROSITE" id="PS01124">
    <property type="entry name" value="HTH_ARAC_FAMILY_2"/>
    <property type="match status" value="1"/>
</dbReference>
<dbReference type="Pfam" id="PF12833">
    <property type="entry name" value="HTH_18"/>
    <property type="match status" value="1"/>
</dbReference>
<dbReference type="GO" id="GO:0003700">
    <property type="term" value="F:DNA-binding transcription factor activity"/>
    <property type="evidence" value="ECO:0007669"/>
    <property type="project" value="InterPro"/>
</dbReference>
<dbReference type="EMBL" id="VSFG01000004">
    <property type="protein sequence ID" value="TYB44629.1"/>
    <property type="molecule type" value="Genomic_DNA"/>
</dbReference>
<dbReference type="GO" id="GO:0043565">
    <property type="term" value="F:sequence-specific DNA binding"/>
    <property type="evidence" value="ECO:0007669"/>
    <property type="project" value="InterPro"/>
</dbReference>
<dbReference type="RefSeq" id="WP_067885136.1">
    <property type="nucleotide sequence ID" value="NZ_VSFG01000004.1"/>
</dbReference>
<dbReference type="Gene3D" id="1.10.10.60">
    <property type="entry name" value="Homeodomain-like"/>
    <property type="match status" value="1"/>
</dbReference>
<dbReference type="AlphaFoldDB" id="A0A5D0NK05"/>
<comment type="caution">
    <text evidence="2">The sequence shown here is derived from an EMBL/GenBank/DDBJ whole genome shotgun (WGS) entry which is preliminary data.</text>
</comment>
<accession>A0A5D0NK05</accession>
<evidence type="ECO:0000313" key="3">
    <source>
        <dbReference type="Proteomes" id="UP000323380"/>
    </source>
</evidence>
<evidence type="ECO:0000259" key="1">
    <source>
        <dbReference type="PROSITE" id="PS01124"/>
    </source>
</evidence>
<dbReference type="InterPro" id="IPR018060">
    <property type="entry name" value="HTH_AraC"/>
</dbReference>
<sequence length="240" mass="26078">MPIESEHRASDSPYVARVWRGRATGTGSLTSVATSNWEFVFWTADGAAHAAVRGPETTASTAPLGGESESFGITFAHGASMPHLPLARLVDGMVESPHADARRFAMLGEEWEVPTFDTAEDFVGRLVRAGALTRDPLVDEVVWGGVARVGSRSVQRRVVTATGLTQGAIRQIDRARHAAVLLAEGVPALDVVHRLGYYDQPHMARSLKRFIGRTATSLQRGANAEEPMSLLYKLQDDERF</sequence>
<proteinExistence type="predicted"/>
<feature type="domain" description="HTH araC/xylS-type" evidence="1">
    <location>
        <begin position="149"/>
        <end position="221"/>
    </location>
</feature>
<evidence type="ECO:0000313" key="2">
    <source>
        <dbReference type="EMBL" id="TYB44629.1"/>
    </source>
</evidence>
<gene>
    <name evidence="2" type="ORF">FXF69_20970</name>
</gene>
<dbReference type="Proteomes" id="UP000323380">
    <property type="component" value="Unassembled WGS sequence"/>
</dbReference>
<reference evidence="2 3" key="1">
    <citation type="submission" date="2019-08" db="EMBL/GenBank/DDBJ databases">
        <title>Actinomadura sp. nov. CYP1-5 isolated from mountain soil.</title>
        <authorList>
            <person name="Songsumanus A."/>
            <person name="Kuncharoen N."/>
            <person name="Kudo T."/>
            <person name="Yuki M."/>
            <person name="Igarashi Y."/>
            <person name="Tanasupawat S."/>
        </authorList>
    </citation>
    <scope>NUCLEOTIDE SEQUENCE [LARGE SCALE GENOMIC DNA]</scope>
    <source>
        <strain evidence="2 3">JCM 14158</strain>
    </source>
</reference>
<keyword evidence="3" id="KW-1185">Reference proteome</keyword>
<protein>
    <submittedName>
        <fullName evidence="2">AraC family transcriptional regulator</fullName>
    </submittedName>
</protein>
<dbReference type="STRING" id="1220554.GCA_001552135_00668"/>
<name>A0A5D0NK05_9ACTN</name>